<gene>
    <name evidence="2" type="ORF">ABR189_13545</name>
</gene>
<proteinExistence type="predicted"/>
<dbReference type="Pfam" id="PF17164">
    <property type="entry name" value="DUF5122"/>
    <property type="match status" value="4"/>
</dbReference>
<dbReference type="InterPro" id="IPR013783">
    <property type="entry name" value="Ig-like_fold"/>
</dbReference>
<comment type="caution">
    <text evidence="2">The sequence shown here is derived from an EMBL/GenBank/DDBJ whole genome shotgun (WGS) entry which is preliminary data.</text>
</comment>
<feature type="domain" description="DUF5008" evidence="1">
    <location>
        <begin position="14"/>
        <end position="116"/>
    </location>
</feature>
<reference evidence="2 3" key="1">
    <citation type="submission" date="2024-06" db="EMBL/GenBank/DDBJ databases">
        <title>Chitinophaga defluvii sp. nov., isolated from municipal sewage.</title>
        <authorList>
            <person name="Zhang L."/>
        </authorList>
    </citation>
    <scope>NUCLEOTIDE SEQUENCE [LARGE SCALE GENOMIC DNA]</scope>
    <source>
        <strain evidence="2 3">H8</strain>
    </source>
</reference>
<dbReference type="PROSITE" id="PS51257">
    <property type="entry name" value="PROKAR_LIPOPROTEIN"/>
    <property type="match status" value="1"/>
</dbReference>
<dbReference type="EMBL" id="JBEXAC010000001">
    <property type="protein sequence ID" value="MET6998406.1"/>
    <property type="molecule type" value="Genomic_DNA"/>
</dbReference>
<dbReference type="RefSeq" id="WP_354661041.1">
    <property type="nucleotide sequence ID" value="NZ_JBEXAC010000001.1"/>
</dbReference>
<evidence type="ECO:0000313" key="3">
    <source>
        <dbReference type="Proteomes" id="UP001549749"/>
    </source>
</evidence>
<dbReference type="Gene3D" id="2.80.10.50">
    <property type="match status" value="2"/>
</dbReference>
<dbReference type="InterPro" id="IPR032175">
    <property type="entry name" value="DUF5008"/>
</dbReference>
<dbReference type="InterPro" id="IPR014756">
    <property type="entry name" value="Ig_E-set"/>
</dbReference>
<dbReference type="Proteomes" id="UP001549749">
    <property type="component" value="Unassembled WGS sequence"/>
</dbReference>
<evidence type="ECO:0000259" key="1">
    <source>
        <dbReference type="Pfam" id="PF16400"/>
    </source>
</evidence>
<dbReference type="Gene3D" id="2.60.40.10">
    <property type="entry name" value="Immunoglobulins"/>
    <property type="match status" value="1"/>
</dbReference>
<accession>A0ABV2T5X2</accession>
<keyword evidence="3" id="KW-1185">Reference proteome</keyword>
<name>A0ABV2T5X2_9BACT</name>
<dbReference type="SUPFAM" id="SSF50998">
    <property type="entry name" value="Quinoprotein alcohol dehydrogenase-like"/>
    <property type="match status" value="1"/>
</dbReference>
<protein>
    <submittedName>
        <fullName evidence="2">DUF5008 domain-containing protein</fullName>
    </submittedName>
</protein>
<evidence type="ECO:0000313" key="2">
    <source>
        <dbReference type="EMBL" id="MET6998406.1"/>
    </source>
</evidence>
<dbReference type="SUPFAM" id="SSF81296">
    <property type="entry name" value="E set domains"/>
    <property type="match status" value="1"/>
</dbReference>
<dbReference type="InterPro" id="IPR013431">
    <property type="entry name" value="Delta_60_rpt"/>
</dbReference>
<sequence length="529" mass="56787">MKDLSILFCITVLATVCACKKDKYVGKDPYEGAKPPLEIELSSTTPLQGTVKAGAIVTLTGKGFMKYKDSGMVVKFNDIEGLITGVTDNGIQVKVPELASSGLVTLTIKRQIFAGPQVRISGPIYIDSLFHSVPGANNGITCIEYVPGNKYMIGGNFTDYDNSGLKDGVKGLARINPDGSLDQSFVVGKGVAGTVTSLIVQSNGKYVVGGSFGNYNERFKPGYISNIVRLNMNGSIDSTIITTQTGKKDTVPALNAYFDGPVTKVLQTADSGKIVVIGYFRHFLRKDFTISTADHLRDSVKIDSIRMEGIVRLHEDGSFDSSFNYNPVTRGSFSGANGFIMNAIMQDDGKLMIVGDFTKYHDKPANRIARLDQRGQLDNSFSADIDNTVYTVAAMPGNKYLVAGLFLKVNGGTARKVAVLNSTGAIDKSFSVGDGPLDGANGIISTAARLKNGKIFLAGGFDLFSGMKRSGTVILDEDGKVSQQFNNLGPISGGISQLLNMPNTNATLVVGYFNKYDLQSFNRIALLRY</sequence>
<dbReference type="InterPro" id="IPR011047">
    <property type="entry name" value="Quinoprotein_ADH-like_sf"/>
</dbReference>
<dbReference type="Pfam" id="PF16400">
    <property type="entry name" value="DUF5008"/>
    <property type="match status" value="1"/>
</dbReference>
<organism evidence="2 3">
    <name type="scientific">Chitinophaga defluvii</name>
    <dbReference type="NCBI Taxonomy" id="3163343"/>
    <lineage>
        <taxon>Bacteria</taxon>
        <taxon>Pseudomonadati</taxon>
        <taxon>Bacteroidota</taxon>
        <taxon>Chitinophagia</taxon>
        <taxon>Chitinophagales</taxon>
        <taxon>Chitinophagaceae</taxon>
        <taxon>Chitinophaga</taxon>
    </lineage>
</organism>